<evidence type="ECO:0000259" key="2">
    <source>
        <dbReference type="Pfam" id="PF17116"/>
    </source>
</evidence>
<accession>A0A2T5J8K4</accession>
<comment type="caution">
    <text evidence="3">The sequence shown here is derived from an EMBL/GenBank/DDBJ whole genome shotgun (WGS) entry which is preliminary data.</text>
</comment>
<dbReference type="InterPro" id="IPR031345">
    <property type="entry name" value="T9SS_Plug_N"/>
</dbReference>
<dbReference type="AlphaFoldDB" id="A0A2T5J8K4"/>
<organism evidence="3 4">
    <name type="scientific">Mucilaginibacter yixingensis</name>
    <dbReference type="NCBI Taxonomy" id="1295612"/>
    <lineage>
        <taxon>Bacteria</taxon>
        <taxon>Pseudomonadati</taxon>
        <taxon>Bacteroidota</taxon>
        <taxon>Sphingobacteriia</taxon>
        <taxon>Sphingobacteriales</taxon>
        <taxon>Sphingobacteriaceae</taxon>
        <taxon>Mucilaginibacter</taxon>
    </lineage>
</organism>
<feature type="signal peptide" evidence="1">
    <location>
        <begin position="1"/>
        <end position="18"/>
    </location>
</feature>
<dbReference type="EMBL" id="QAOQ01000005">
    <property type="protein sequence ID" value="PTQ95724.1"/>
    <property type="molecule type" value="Genomic_DNA"/>
</dbReference>
<keyword evidence="1" id="KW-0732">Signal</keyword>
<dbReference type="RefSeq" id="WP_107829221.1">
    <property type="nucleotide sequence ID" value="NZ_CP160205.1"/>
</dbReference>
<sequence length="420" mass="48843">MRLRISILLLFITCRTLAQNQPMVYEDKTYLPEIKTVQFYNTKKEGSFPLIPLNSGEQVMLSFDDLSGQSKILNYTLEHCDAQWNSSRLSPIEYLQGFTEDRLMEYRYSAGTRQKYIHYELTLPNQNLSPRLAGNYLLKVYQNGDQSKPVLTRRLYVVGSKVSITAQMVPSGNVSQRATNQKINFSLEYAGLNVQNPYTDIRTLIMQNARPETGIWNTRPANIRSTQLIYNDILTNDFPGRNEFRHFDTRSLKLNSERIGHIYRDTANTVILLPDPKRDQPDYVFQYDNDGKFFIINQDGRDGRTDGDYAHMYFTLLANKTAFDGSAYIVGQFNNYRLDEQSKLKYDGSLMRFYTDLYLKQGVYDYGYVWVDAKTKTPDDTVLEGNHFETENDYQILVYFRAPGARWEELVGYRVLNTAR</sequence>
<protein>
    <submittedName>
        <fullName evidence="3">Uncharacterized protein DUF5103</fullName>
    </submittedName>
</protein>
<proteinExistence type="predicted"/>
<dbReference type="Proteomes" id="UP000244168">
    <property type="component" value="Unassembled WGS sequence"/>
</dbReference>
<keyword evidence="4" id="KW-1185">Reference proteome</keyword>
<evidence type="ECO:0000313" key="4">
    <source>
        <dbReference type="Proteomes" id="UP000244168"/>
    </source>
</evidence>
<feature type="domain" description="Type 9 secretion system plug protein N-terminal" evidence="2">
    <location>
        <begin position="34"/>
        <end position="158"/>
    </location>
</feature>
<gene>
    <name evidence="3" type="ORF">C8P68_105232</name>
</gene>
<dbReference type="Pfam" id="PF17116">
    <property type="entry name" value="T9SS_plug_1st"/>
    <property type="match status" value="1"/>
</dbReference>
<evidence type="ECO:0000313" key="3">
    <source>
        <dbReference type="EMBL" id="PTQ95724.1"/>
    </source>
</evidence>
<reference evidence="3 4" key="1">
    <citation type="submission" date="2018-04" db="EMBL/GenBank/DDBJ databases">
        <title>Genomic Encyclopedia of Archaeal and Bacterial Type Strains, Phase II (KMG-II): from individual species to whole genera.</title>
        <authorList>
            <person name="Goeker M."/>
        </authorList>
    </citation>
    <scope>NUCLEOTIDE SEQUENCE [LARGE SCALE GENOMIC DNA]</scope>
    <source>
        <strain evidence="3 4">DSM 26809</strain>
    </source>
</reference>
<feature type="chain" id="PRO_5015728989" evidence="1">
    <location>
        <begin position="19"/>
        <end position="420"/>
    </location>
</feature>
<evidence type="ECO:0000256" key="1">
    <source>
        <dbReference type="SAM" id="SignalP"/>
    </source>
</evidence>
<name>A0A2T5J8K4_9SPHI</name>
<dbReference type="OrthoDB" id="1522602at2"/>